<evidence type="ECO:0000256" key="5">
    <source>
        <dbReference type="ARBA" id="ARBA00023136"/>
    </source>
</evidence>
<feature type="transmembrane region" description="Helical" evidence="6">
    <location>
        <begin position="174"/>
        <end position="195"/>
    </location>
</feature>
<comment type="caution">
    <text evidence="7">The sequence shown here is derived from an EMBL/GenBank/DDBJ whole genome shotgun (WGS) entry which is preliminary data.</text>
</comment>
<keyword evidence="8" id="KW-1185">Reference proteome</keyword>
<evidence type="ECO:0000256" key="3">
    <source>
        <dbReference type="ARBA" id="ARBA00022692"/>
    </source>
</evidence>
<name>A0AAP2G034_9GAMM</name>
<proteinExistence type="predicted"/>
<dbReference type="AlphaFoldDB" id="A0AAP2G034"/>
<feature type="transmembrane region" description="Helical" evidence="6">
    <location>
        <begin position="126"/>
        <end position="149"/>
    </location>
</feature>
<accession>A0AAP2G034</accession>
<dbReference type="RefSeq" id="WP_213173615.1">
    <property type="nucleotide sequence ID" value="NZ_JAGQFT020000005.1"/>
</dbReference>
<evidence type="ECO:0000256" key="2">
    <source>
        <dbReference type="ARBA" id="ARBA00022475"/>
    </source>
</evidence>
<organism evidence="7 8">
    <name type="scientific">Coralloluteibacterium stylophorae</name>
    <dbReference type="NCBI Taxonomy" id="1776034"/>
    <lineage>
        <taxon>Bacteria</taxon>
        <taxon>Pseudomonadati</taxon>
        <taxon>Pseudomonadota</taxon>
        <taxon>Gammaproteobacteria</taxon>
        <taxon>Lysobacterales</taxon>
        <taxon>Lysobacteraceae</taxon>
        <taxon>Coralloluteibacterium</taxon>
    </lineage>
</organism>
<evidence type="ECO:0000256" key="4">
    <source>
        <dbReference type="ARBA" id="ARBA00022989"/>
    </source>
</evidence>
<comment type="subcellular location">
    <subcellularLocation>
        <location evidence="1">Cell membrane</location>
        <topology evidence="1">Multi-pass membrane protein</topology>
    </subcellularLocation>
</comment>
<gene>
    <name evidence="7" type="ORF">KB893_008785</name>
</gene>
<keyword evidence="5 6" id="KW-0472">Membrane</keyword>
<protein>
    <submittedName>
        <fullName evidence="7">Cytochrome c oxidase assembly protein</fullName>
    </submittedName>
</protein>
<keyword evidence="4 6" id="KW-1133">Transmembrane helix</keyword>
<dbReference type="InterPro" id="IPR019108">
    <property type="entry name" value="Caa3_assmbl_CtaG-rel"/>
</dbReference>
<dbReference type="Pfam" id="PF09678">
    <property type="entry name" value="Caa3_CtaG"/>
    <property type="match status" value="1"/>
</dbReference>
<keyword evidence="2" id="KW-1003">Cell membrane</keyword>
<sequence>MRRLPLAAGGVLLLAAWALAAARLGMLGHMGAHMLSVAVAAPLLAWGIAGSRLDPARRWPGVVTPMTMSLVELLLVWGWHLPAARAFAAETLAGGVLEQLAFVAAGLLLWSAALGTRGAAALPRRAAGVVALLLTSMHMTLLGALVGLAPRVLYGTEGFICGDVRLTPLADQQLGGVVMLLVGAGSYLVGGLALLGDVLRQRSTEARPA</sequence>
<dbReference type="Proteomes" id="UP000675747">
    <property type="component" value="Unassembled WGS sequence"/>
</dbReference>
<evidence type="ECO:0000313" key="8">
    <source>
        <dbReference type="Proteomes" id="UP000675747"/>
    </source>
</evidence>
<reference evidence="7 8" key="1">
    <citation type="journal article" date="2021" name="Microbiol. Resour. Announc.">
        <title>Draft Genome Sequence of Coralloluteibacterium stylophorae LMG 29479T.</title>
        <authorList>
            <person name="Karlyshev A.V."/>
            <person name="Kudryashova E.B."/>
            <person name="Ariskina E.V."/>
            <person name="Conroy A.P."/>
            <person name="Abidueva E.Y."/>
        </authorList>
    </citation>
    <scope>NUCLEOTIDE SEQUENCE [LARGE SCALE GENOMIC DNA]</scope>
    <source>
        <strain evidence="7 8">LMG 29479</strain>
    </source>
</reference>
<keyword evidence="3 6" id="KW-0812">Transmembrane</keyword>
<feature type="transmembrane region" description="Helical" evidence="6">
    <location>
        <begin position="30"/>
        <end position="49"/>
    </location>
</feature>
<dbReference type="GO" id="GO:0005886">
    <property type="term" value="C:plasma membrane"/>
    <property type="evidence" value="ECO:0007669"/>
    <property type="project" value="UniProtKB-SubCell"/>
</dbReference>
<feature type="transmembrane region" description="Helical" evidence="6">
    <location>
        <begin position="61"/>
        <end position="80"/>
    </location>
</feature>
<evidence type="ECO:0000313" key="7">
    <source>
        <dbReference type="EMBL" id="MBS7457231.1"/>
    </source>
</evidence>
<evidence type="ECO:0000256" key="1">
    <source>
        <dbReference type="ARBA" id="ARBA00004651"/>
    </source>
</evidence>
<evidence type="ECO:0000256" key="6">
    <source>
        <dbReference type="SAM" id="Phobius"/>
    </source>
</evidence>
<dbReference type="EMBL" id="JAGQFT020000005">
    <property type="protein sequence ID" value="MBS7457231.1"/>
    <property type="molecule type" value="Genomic_DNA"/>
</dbReference>
<feature type="transmembrane region" description="Helical" evidence="6">
    <location>
        <begin position="92"/>
        <end position="114"/>
    </location>
</feature>